<name>A0A0B7FK64_THACB</name>
<gene>
    <name evidence="2" type="ORF">RSOLAG1IB_12120</name>
</gene>
<evidence type="ECO:0000313" key="3">
    <source>
        <dbReference type="Proteomes" id="UP000059188"/>
    </source>
</evidence>
<dbReference type="InterPro" id="IPR011990">
    <property type="entry name" value="TPR-like_helical_dom_sf"/>
</dbReference>
<keyword evidence="3" id="KW-1185">Reference proteome</keyword>
<dbReference type="Proteomes" id="UP000059188">
    <property type="component" value="Unassembled WGS sequence"/>
</dbReference>
<organism evidence="2 3">
    <name type="scientific">Thanatephorus cucumeris (strain AG1-IB / isolate 7/3/14)</name>
    <name type="common">Lettuce bottom rot fungus</name>
    <name type="synonym">Rhizoctonia solani</name>
    <dbReference type="NCBI Taxonomy" id="1108050"/>
    <lineage>
        <taxon>Eukaryota</taxon>
        <taxon>Fungi</taxon>
        <taxon>Dikarya</taxon>
        <taxon>Basidiomycota</taxon>
        <taxon>Agaricomycotina</taxon>
        <taxon>Agaricomycetes</taxon>
        <taxon>Cantharellales</taxon>
        <taxon>Ceratobasidiaceae</taxon>
        <taxon>Rhizoctonia</taxon>
        <taxon>Rhizoctonia solani AG-1</taxon>
    </lineage>
</organism>
<dbReference type="SUPFAM" id="SSF48452">
    <property type="entry name" value="TPR-like"/>
    <property type="match status" value="1"/>
</dbReference>
<feature type="domain" description="CHAT" evidence="1">
    <location>
        <begin position="703"/>
        <end position="979"/>
    </location>
</feature>
<dbReference type="PANTHER" id="PTHR10098">
    <property type="entry name" value="RAPSYN-RELATED"/>
    <property type="match status" value="1"/>
</dbReference>
<proteinExistence type="predicted"/>
<protein>
    <recommendedName>
        <fullName evidence="1">CHAT domain-containing protein</fullName>
    </recommendedName>
</protein>
<evidence type="ECO:0000259" key="1">
    <source>
        <dbReference type="Pfam" id="PF12770"/>
    </source>
</evidence>
<dbReference type="AlphaFoldDB" id="A0A0B7FK64"/>
<evidence type="ECO:0000313" key="2">
    <source>
        <dbReference type="EMBL" id="CEL57304.1"/>
    </source>
</evidence>
<dbReference type="EMBL" id="LN679398">
    <property type="protein sequence ID" value="CEL57304.1"/>
    <property type="molecule type" value="Genomic_DNA"/>
</dbReference>
<dbReference type="Pfam" id="PF12770">
    <property type="entry name" value="CHAT"/>
    <property type="match status" value="1"/>
</dbReference>
<dbReference type="STRING" id="1108050.A0A0B7FK64"/>
<reference evidence="2 3" key="1">
    <citation type="submission" date="2014-11" db="EMBL/GenBank/DDBJ databases">
        <authorList>
            <person name="Wibberg Daniel"/>
        </authorList>
    </citation>
    <scope>NUCLEOTIDE SEQUENCE [LARGE SCALE GENOMIC DNA]</scope>
    <source>
        <strain evidence="2">Rhizoctonia solani AG1-IB 7/3/14</strain>
    </source>
</reference>
<dbReference type="InterPro" id="IPR024983">
    <property type="entry name" value="CHAT_dom"/>
</dbReference>
<dbReference type="OrthoDB" id="9991317at2759"/>
<dbReference type="Gene3D" id="1.25.40.10">
    <property type="entry name" value="Tetratricopeptide repeat domain"/>
    <property type="match status" value="3"/>
</dbReference>
<dbReference type="SUPFAM" id="SSF81901">
    <property type="entry name" value="HCP-like"/>
    <property type="match status" value="1"/>
</dbReference>
<sequence>MDGIDHEDIHERAEFHHDQFLSFGNLDDLEKAIEYGNRVVGVTPMEHPRMPARFNCLGAYYDDRFRELGNLDDMEKSMECIIRALGLTPEDHPKLPLRLSNLGVSYTVRFQRLGHLEDLQKSMDYKSRALELTPEGHPDLPDWHAALAVSYADRYRRLGGLDDLEKWVESDSLALKLTQDDHPELSERHANMGVSYGVRYQRLGKIEDLEKAIESGSCALALTPEGHPDLPDRHADLGASYGNRYRRLGEPGDLDKWIECDSRALALTPNGHPALPRRYANLGASYADRYKRLQEFGDLEMSIIYKARALALTPDDHPDLAHRNAALGVSYTYRYQYLDELADLENSIKYKVRALELTSDNHPDLPDRYTNLGVSYGERYKRLLEPGDLEKAIEFQHQAVAFTPEGHPELSFRHFNQAILFHNKYKSTFNSSHLHSSLASFRKASQVLTGAPRDTFNYALRWAKLASENSYLEPIEAFHATMDLLHQFIWLGATTTQRYQDLLLAENVAVQAACAAILSSKYALALEWLEHARCVVWNQSLMLRSPLESLALSHPALASQLQSVAQELHHANSGVSESHSSAVVPEQRHRLARRYIKLLTQTRKIPGFGDFLLPTKANELVRAARNGPIVVINCHGGHCDALLILPGQEYIDHIALPSFTEQKTRSARSELETWLRRGTLEERGVRRPLPEPETNMGLVLVDLWYDIVKPVLSHLNYLNKYPIEHLPHVTWCPTGPLSFLPLHAAGDYDQPRSRVFDHVISSYTPTLTALLASTPTVLDRVPGILAISQAATPGHSPLPGTTRELSYIKTHTEDKAVYSEFVGDRATTIAVLDAMEQHDWVHLACHAHQNVSDPTKSGFFLHDGTLDLAAINQKSFTKKGLAFLSACQTATGDEKLPDEAIHLASGMLMAGYSSVIATMWSVADDDAPFIADKVYALLMQDGKIANGEAGKALHYAVAELREMVGEKEFGRWVPYIHVGS</sequence>
<accession>A0A0B7FK64</accession>